<evidence type="ECO:0000313" key="2">
    <source>
        <dbReference type="Proteomes" id="UP001597139"/>
    </source>
</evidence>
<sequence>MNADEISEHGDEVNVAPAGWAGGELAHTGGNLFAREWVHPEKELRVGYSIDDPSVVGAEEVSFEGDSDEKNPRMWRRVGDVESEPCDGEEDCLKTAIEMMERLGGDE</sequence>
<protein>
    <submittedName>
        <fullName evidence="1">Uncharacterized protein</fullName>
    </submittedName>
</protein>
<gene>
    <name evidence="1" type="ORF">ACFSAU_01045</name>
</gene>
<comment type="caution">
    <text evidence="1">The sequence shown here is derived from an EMBL/GenBank/DDBJ whole genome shotgun (WGS) entry which is preliminary data.</text>
</comment>
<organism evidence="1 2">
    <name type="scientific">Halolamina litorea</name>
    <dbReference type="NCBI Taxonomy" id="1515593"/>
    <lineage>
        <taxon>Archaea</taxon>
        <taxon>Methanobacteriati</taxon>
        <taxon>Methanobacteriota</taxon>
        <taxon>Stenosarchaea group</taxon>
        <taxon>Halobacteria</taxon>
        <taxon>Halobacteriales</taxon>
        <taxon>Haloferacaceae</taxon>
    </lineage>
</organism>
<dbReference type="AlphaFoldDB" id="A0ABD6BN90"/>
<dbReference type="Proteomes" id="UP001597139">
    <property type="component" value="Unassembled WGS sequence"/>
</dbReference>
<proteinExistence type="predicted"/>
<name>A0ABD6BN90_9EURY</name>
<evidence type="ECO:0000313" key="1">
    <source>
        <dbReference type="EMBL" id="MFD1566070.1"/>
    </source>
</evidence>
<keyword evidence="2" id="KW-1185">Reference proteome</keyword>
<accession>A0ABD6BN90</accession>
<reference evidence="1 2" key="1">
    <citation type="journal article" date="2019" name="Int. J. Syst. Evol. Microbiol.">
        <title>The Global Catalogue of Microorganisms (GCM) 10K type strain sequencing project: providing services to taxonomists for standard genome sequencing and annotation.</title>
        <authorList>
            <consortium name="The Broad Institute Genomics Platform"/>
            <consortium name="The Broad Institute Genome Sequencing Center for Infectious Disease"/>
            <person name="Wu L."/>
            <person name="Ma J."/>
        </authorList>
    </citation>
    <scope>NUCLEOTIDE SEQUENCE [LARGE SCALE GENOMIC DNA]</scope>
    <source>
        <strain evidence="1 2">CGMCC 1.12859</strain>
    </source>
</reference>
<dbReference type="RefSeq" id="WP_267645323.1">
    <property type="nucleotide sequence ID" value="NZ_JANHGR010000001.1"/>
</dbReference>
<dbReference type="EMBL" id="JBHUCZ010000001">
    <property type="protein sequence ID" value="MFD1566070.1"/>
    <property type="molecule type" value="Genomic_DNA"/>
</dbReference>